<dbReference type="Proteomes" id="UP001154282">
    <property type="component" value="Unassembled WGS sequence"/>
</dbReference>
<evidence type="ECO:0000313" key="2">
    <source>
        <dbReference type="EMBL" id="CAI0377913.1"/>
    </source>
</evidence>
<reference evidence="2" key="1">
    <citation type="submission" date="2022-08" db="EMBL/GenBank/DDBJ databases">
        <authorList>
            <person name="Gutierrez-Valencia J."/>
        </authorList>
    </citation>
    <scope>NUCLEOTIDE SEQUENCE</scope>
</reference>
<dbReference type="AlphaFoldDB" id="A0AAV0GZX5"/>
<evidence type="ECO:0000256" key="1">
    <source>
        <dbReference type="SAM" id="SignalP"/>
    </source>
</evidence>
<feature type="non-terminal residue" evidence="2">
    <location>
        <position position="1"/>
    </location>
</feature>
<accession>A0AAV0GZX5</accession>
<name>A0AAV0GZX5_9ROSI</name>
<comment type="caution">
    <text evidence="2">The sequence shown here is derived from an EMBL/GenBank/DDBJ whole genome shotgun (WGS) entry which is preliminary data.</text>
</comment>
<feature type="chain" id="PRO_5043538552" evidence="1">
    <location>
        <begin position="20"/>
        <end position="107"/>
    </location>
</feature>
<organism evidence="2 3">
    <name type="scientific">Linum tenue</name>
    <dbReference type="NCBI Taxonomy" id="586396"/>
    <lineage>
        <taxon>Eukaryota</taxon>
        <taxon>Viridiplantae</taxon>
        <taxon>Streptophyta</taxon>
        <taxon>Embryophyta</taxon>
        <taxon>Tracheophyta</taxon>
        <taxon>Spermatophyta</taxon>
        <taxon>Magnoliopsida</taxon>
        <taxon>eudicotyledons</taxon>
        <taxon>Gunneridae</taxon>
        <taxon>Pentapetalae</taxon>
        <taxon>rosids</taxon>
        <taxon>fabids</taxon>
        <taxon>Malpighiales</taxon>
        <taxon>Linaceae</taxon>
        <taxon>Linum</taxon>
    </lineage>
</organism>
<keyword evidence="1" id="KW-0732">Signal</keyword>
<dbReference type="EMBL" id="CAMGYJ010000002">
    <property type="protein sequence ID" value="CAI0377913.1"/>
    <property type="molecule type" value="Genomic_DNA"/>
</dbReference>
<proteinExistence type="predicted"/>
<protein>
    <submittedName>
        <fullName evidence="2">Uncharacterized protein</fullName>
    </submittedName>
</protein>
<gene>
    <name evidence="2" type="ORF">LITE_LOCUS1665</name>
</gene>
<sequence length="107" mass="12553">PFAGHSCVFWPILRRVVLLCHISGPRRQREGQARVSGHLEVVWSSYDQNTGRLLEEHDRVHQRARQCFYCRELNEENEKTRAGSIQNTAVSYFKHARVFPQTVPMYL</sequence>
<evidence type="ECO:0000313" key="3">
    <source>
        <dbReference type="Proteomes" id="UP001154282"/>
    </source>
</evidence>
<feature type="signal peptide" evidence="1">
    <location>
        <begin position="1"/>
        <end position="19"/>
    </location>
</feature>
<keyword evidence="3" id="KW-1185">Reference proteome</keyword>